<accession>A0A2P7BNU7</accession>
<dbReference type="OrthoDB" id="8017333at2"/>
<organism evidence="2 3">
    <name type="scientific">Phyllobacterium brassicacearum</name>
    <dbReference type="NCBI Taxonomy" id="314235"/>
    <lineage>
        <taxon>Bacteria</taxon>
        <taxon>Pseudomonadati</taxon>
        <taxon>Pseudomonadota</taxon>
        <taxon>Alphaproteobacteria</taxon>
        <taxon>Hyphomicrobiales</taxon>
        <taxon>Phyllobacteriaceae</taxon>
        <taxon>Phyllobacterium</taxon>
    </lineage>
</organism>
<evidence type="ECO:0000313" key="3">
    <source>
        <dbReference type="Proteomes" id="UP000241444"/>
    </source>
</evidence>
<sequence>MSKSYGNPSVGPGPVQGRGLPDDLDYSSYNPSQVLLYGRPALPLTIESDRYLEEKVKKLLDKNAIINEKFSEIKSEIGDIIEELIRLYHERLGKEFTSGVFGQTITLAIFDGTEIVSLPIDIKLPMETSKGGRYIKSIGVIYGYAYEGHCYKLPKPQIMFLPDRARNIRVGDFDCDCGYDPELGYAVWQIDKLERVVALDVRSDDLKTLVLDENIPGRRSPQAYAQSMLLAPQRQHD</sequence>
<gene>
    <name evidence="2" type="ORF">CU102_14520</name>
</gene>
<keyword evidence="3" id="KW-1185">Reference proteome</keyword>
<protein>
    <submittedName>
        <fullName evidence="2">Uncharacterized protein</fullName>
    </submittedName>
</protein>
<name>A0A2P7BNU7_9HYPH</name>
<dbReference type="Proteomes" id="UP000241444">
    <property type="component" value="Unassembled WGS sequence"/>
</dbReference>
<feature type="region of interest" description="Disordered" evidence="1">
    <location>
        <begin position="1"/>
        <end position="22"/>
    </location>
</feature>
<dbReference type="AlphaFoldDB" id="A0A2P7BNU7"/>
<comment type="caution">
    <text evidence="2">The sequence shown here is derived from an EMBL/GenBank/DDBJ whole genome shotgun (WGS) entry which is preliminary data.</text>
</comment>
<proteinExistence type="predicted"/>
<reference evidence="3" key="1">
    <citation type="submission" date="2017-11" db="EMBL/GenBank/DDBJ databases">
        <authorList>
            <person name="Kuznetsova I."/>
            <person name="Sazanova A."/>
            <person name="Chirak E."/>
            <person name="Safronova V."/>
            <person name="Willems A."/>
        </authorList>
    </citation>
    <scope>NUCLEOTIDE SEQUENCE [LARGE SCALE GENOMIC DNA]</scope>
    <source>
        <strain evidence="3">STM 196</strain>
    </source>
</reference>
<evidence type="ECO:0000256" key="1">
    <source>
        <dbReference type="SAM" id="MobiDB-lite"/>
    </source>
</evidence>
<dbReference type="RefSeq" id="WP_106711829.1">
    <property type="nucleotide sequence ID" value="NZ_PGGO01000010.1"/>
</dbReference>
<dbReference type="EMBL" id="PGGO01000010">
    <property type="protein sequence ID" value="PSH68138.1"/>
    <property type="molecule type" value="Genomic_DNA"/>
</dbReference>
<evidence type="ECO:0000313" key="2">
    <source>
        <dbReference type="EMBL" id="PSH68138.1"/>
    </source>
</evidence>